<accession>A0A0M3I3S0</accession>
<protein>
    <submittedName>
        <fullName evidence="2">Uncharacterized protein</fullName>
    </submittedName>
</protein>
<dbReference type="Proteomes" id="UP000036681">
    <property type="component" value="Unplaced"/>
</dbReference>
<proteinExistence type="predicted"/>
<dbReference type="AlphaFoldDB" id="A0A0M3I3S0"/>
<organism evidence="1 2">
    <name type="scientific">Ascaris lumbricoides</name>
    <name type="common">Giant roundworm</name>
    <dbReference type="NCBI Taxonomy" id="6252"/>
    <lineage>
        <taxon>Eukaryota</taxon>
        <taxon>Metazoa</taxon>
        <taxon>Ecdysozoa</taxon>
        <taxon>Nematoda</taxon>
        <taxon>Chromadorea</taxon>
        <taxon>Rhabditida</taxon>
        <taxon>Spirurina</taxon>
        <taxon>Ascaridomorpha</taxon>
        <taxon>Ascaridoidea</taxon>
        <taxon>Ascarididae</taxon>
        <taxon>Ascaris</taxon>
    </lineage>
</organism>
<name>A0A0M3I3S0_ASCLU</name>
<sequence>MKGQAVPGVGFKETAFRSLFQLFVRLCSVVGGVFATSSILNELFEYALWLFGFEACKSNVTKRLQTPTTLKHFEEQKHRIVEA</sequence>
<evidence type="ECO:0000313" key="1">
    <source>
        <dbReference type="Proteomes" id="UP000036681"/>
    </source>
</evidence>
<keyword evidence="1" id="KW-1185">Reference proteome</keyword>
<reference evidence="2" key="1">
    <citation type="submission" date="2017-02" db="UniProtKB">
        <authorList>
            <consortium name="WormBaseParasite"/>
        </authorList>
    </citation>
    <scope>IDENTIFICATION</scope>
</reference>
<evidence type="ECO:0000313" key="2">
    <source>
        <dbReference type="WBParaSite" id="ALUE_0001132701-mRNA-1"/>
    </source>
</evidence>
<dbReference type="WBParaSite" id="ALUE_0001132701-mRNA-1">
    <property type="protein sequence ID" value="ALUE_0001132701-mRNA-1"/>
    <property type="gene ID" value="ALUE_0001132701"/>
</dbReference>